<evidence type="ECO:0000259" key="1">
    <source>
        <dbReference type="PROSITE" id="PS50053"/>
    </source>
</evidence>
<gene>
    <name evidence="2" type="ORF">TSPI_05352</name>
</gene>
<dbReference type="SUPFAM" id="SSF54236">
    <property type="entry name" value="Ubiquitin-like"/>
    <property type="match status" value="1"/>
</dbReference>
<dbReference type="InterPro" id="IPR040610">
    <property type="entry name" value="SNRNP25_ubiquitin"/>
</dbReference>
<dbReference type="Pfam" id="PF18036">
    <property type="entry name" value="Ubiquitin_4"/>
    <property type="match status" value="1"/>
</dbReference>
<feature type="domain" description="Ubiquitin-like" evidence="1">
    <location>
        <begin position="49"/>
        <end position="140"/>
    </location>
</feature>
<protein>
    <submittedName>
        <fullName evidence="2">U11/U12 small nuclear ribonucleoprotein</fullName>
    </submittedName>
</protein>
<evidence type="ECO:0000313" key="3">
    <source>
        <dbReference type="Proteomes" id="UP001558632"/>
    </source>
</evidence>
<dbReference type="CDD" id="cd17058">
    <property type="entry name" value="Ubl_SNRNP25"/>
    <property type="match status" value="1"/>
</dbReference>
<proteinExistence type="predicted"/>
<keyword evidence="3" id="KW-1185">Reference proteome</keyword>
<sequence>MDDFDLKIKEIENQISQLFDDPFLKNSLSSKVTIDELRQEIAILQNGSLKIFIKRFDGKTIEIDIDKNATVKELKKVIQRTFSRKLYNESSIKHINWAYVWRTYWLRFNQQKLTDNRAHIYRLGIRDGCTLQFSKRLKRK</sequence>
<organism evidence="2 3">
    <name type="scientific">Trichinella spiralis</name>
    <name type="common">Trichina worm</name>
    <dbReference type="NCBI Taxonomy" id="6334"/>
    <lineage>
        <taxon>Eukaryota</taxon>
        <taxon>Metazoa</taxon>
        <taxon>Ecdysozoa</taxon>
        <taxon>Nematoda</taxon>
        <taxon>Enoplea</taxon>
        <taxon>Dorylaimia</taxon>
        <taxon>Trichinellida</taxon>
        <taxon>Trichinellidae</taxon>
        <taxon>Trichinella</taxon>
    </lineage>
</organism>
<dbReference type="InterPro" id="IPR029071">
    <property type="entry name" value="Ubiquitin-like_domsf"/>
</dbReference>
<dbReference type="PROSITE" id="PS50053">
    <property type="entry name" value="UBIQUITIN_2"/>
    <property type="match status" value="1"/>
</dbReference>
<keyword evidence="2" id="KW-0687">Ribonucleoprotein</keyword>
<reference evidence="2 3" key="1">
    <citation type="submission" date="2024-07" db="EMBL/GenBank/DDBJ databases">
        <title>Enhanced genomic and transcriptomic resources for Trichinella pseudospiralis and T. spiralis underpin the discovery of pronounced molecular differences between stages and species.</title>
        <authorList>
            <person name="Pasi K.K."/>
            <person name="La Rosa G."/>
            <person name="Gomez-Morales M.A."/>
            <person name="Tosini F."/>
            <person name="Sumanam S."/>
            <person name="Young N.D."/>
            <person name="Chang B.C."/>
            <person name="Robin G.B."/>
        </authorList>
    </citation>
    <scope>NUCLEOTIDE SEQUENCE [LARGE SCALE GENOMIC DNA]</scope>
    <source>
        <strain evidence="2">ISS534</strain>
    </source>
</reference>
<dbReference type="InterPro" id="IPR000626">
    <property type="entry name" value="Ubiquitin-like_dom"/>
</dbReference>
<dbReference type="GO" id="GO:1990904">
    <property type="term" value="C:ribonucleoprotein complex"/>
    <property type="evidence" value="ECO:0007669"/>
    <property type="project" value="UniProtKB-KW"/>
</dbReference>
<dbReference type="EMBL" id="JBEUSY010000172">
    <property type="protein sequence ID" value="KAL1243031.1"/>
    <property type="molecule type" value="Genomic_DNA"/>
</dbReference>
<accession>A0ABR3KT25</accession>
<comment type="caution">
    <text evidence="2">The sequence shown here is derived from an EMBL/GenBank/DDBJ whole genome shotgun (WGS) entry which is preliminary data.</text>
</comment>
<dbReference type="Proteomes" id="UP001558632">
    <property type="component" value="Unassembled WGS sequence"/>
</dbReference>
<name>A0ABR3KT25_TRISP</name>
<dbReference type="Gene3D" id="3.10.20.90">
    <property type="entry name" value="Phosphatidylinositol 3-kinase Catalytic Subunit, Chain A, domain 1"/>
    <property type="match status" value="1"/>
</dbReference>
<dbReference type="PANTHER" id="PTHR14942">
    <property type="entry name" value="U11/U12 SMALL NUCLEAR RIBONUCLEOPROTEIN 25 KDA PROTEIN"/>
    <property type="match status" value="1"/>
</dbReference>
<evidence type="ECO:0000313" key="2">
    <source>
        <dbReference type="EMBL" id="KAL1243031.1"/>
    </source>
</evidence>
<dbReference type="InterPro" id="IPR039690">
    <property type="entry name" value="SNRNP25"/>
</dbReference>
<dbReference type="PANTHER" id="PTHR14942:SF0">
    <property type="entry name" value="U11_U12 SMALL NUCLEAR RIBONUCLEOPROTEIN 25 KDA PROTEIN"/>
    <property type="match status" value="1"/>
</dbReference>